<accession>A0A9E7N5B8</accession>
<keyword evidence="2" id="KW-1185">Reference proteome</keyword>
<reference evidence="1" key="1">
    <citation type="submission" date="2022-04" db="EMBL/GenBank/DDBJ databases">
        <authorList>
            <person name="Friedrich I."/>
            <person name="Schneider D."/>
            <person name="Poehlein A."/>
            <person name="Hertel R."/>
            <person name="Daniel R."/>
        </authorList>
    </citation>
    <scope>NUCLEOTIDE SEQUENCE</scope>
</reference>
<sequence length="166" mass="18672">MQTPDPKQAPEGVVTPVAMAELLASQQRLHERITESERLKAKTRLTVAVNQAKLDTAQMMRQRANETYARGGYAPAMLTNDPYRDTSATLAEVRTNCFALKLTVDSVDFTYDVEGFVKAAGFARADAFAAHRISRHFDDLGEAQRFFDDAGSRFFRILDFRTQVDF</sequence>
<proteinExistence type="predicted"/>
<evidence type="ECO:0000313" key="2">
    <source>
        <dbReference type="Proteomes" id="UP001056634"/>
    </source>
</evidence>
<dbReference type="EMBL" id="ON529851">
    <property type="protein sequence ID" value="UTC28832.1"/>
    <property type="molecule type" value="Genomic_DNA"/>
</dbReference>
<protein>
    <submittedName>
        <fullName evidence="1">Uncharacterized protein</fullName>
    </submittedName>
</protein>
<gene>
    <name evidence="1" type="ORF">MARCHEWKA_03200</name>
</gene>
<dbReference type="Proteomes" id="UP001056634">
    <property type="component" value="Segment"/>
</dbReference>
<organism evidence="1 2">
    <name type="scientific">Brevundimonas phage vB_BpoS-Marchewka</name>
    <dbReference type="NCBI Taxonomy" id="2948604"/>
    <lineage>
        <taxon>Viruses</taxon>
        <taxon>Duplodnaviria</taxon>
        <taxon>Heunggongvirae</taxon>
        <taxon>Uroviricota</taxon>
        <taxon>Caudoviricetes</taxon>
        <taxon>Jeanschmidtviridae</taxon>
        <taxon>Marchewkavirus</taxon>
        <taxon>Marchewkavirus marchewka</taxon>
    </lineage>
</organism>
<name>A0A9E7N5B8_9CAUD</name>
<evidence type="ECO:0000313" key="1">
    <source>
        <dbReference type="EMBL" id="UTC28832.1"/>
    </source>
</evidence>